<dbReference type="PANTHER" id="PTHR38451:SF1">
    <property type="entry name" value="TRNA (ADENINE(22)-N(1))-METHYLTRANSFERASE"/>
    <property type="match status" value="1"/>
</dbReference>
<dbReference type="EMBL" id="AZGC01000049">
    <property type="protein sequence ID" value="KRL92974.1"/>
    <property type="molecule type" value="Genomic_DNA"/>
</dbReference>
<protein>
    <submittedName>
        <fullName evidence="1">S-adenosyl-L-methionine-dependent methyltransferase</fullName>
    </submittedName>
</protein>
<dbReference type="Gene3D" id="1.10.287.1890">
    <property type="match status" value="1"/>
</dbReference>
<gene>
    <name evidence="1" type="ORF">FC21_GL000075</name>
</gene>
<accession>A0A0R1UI62</accession>
<dbReference type="InterPro" id="IPR029063">
    <property type="entry name" value="SAM-dependent_MTases_sf"/>
</dbReference>
<comment type="caution">
    <text evidence="1">The sequence shown here is derived from an EMBL/GenBank/DDBJ whole genome shotgun (WGS) entry which is preliminary data.</text>
</comment>
<sequence>MDATNLSHRLQVVADLVPQGARLADIGSDHAYLPAALLLNDRIEFAVAGEVVKGPFENAKHEVSRHGLADRLIPRLADGLAAIEPNDHIDTITICGMGGALIKQILAAHLDKLVGVKRLILQPNIGEPGLRAWLAAHHFEIMHETLVAEDDQIYEIIVAEPTLLPVRYNERELTFGPELIMHGGPVFTEKWQAERQRMQFALQQMQQAAQPPVDRINDYQHKIHLITEVLGDVEVTSNH</sequence>
<dbReference type="Proteomes" id="UP000051084">
    <property type="component" value="Unassembled WGS sequence"/>
</dbReference>
<organism evidence="1 2">
    <name type="scientific">Limosilactobacillus equigenerosi DSM 18793 = JCM 14505</name>
    <dbReference type="NCBI Taxonomy" id="1423742"/>
    <lineage>
        <taxon>Bacteria</taxon>
        <taxon>Bacillati</taxon>
        <taxon>Bacillota</taxon>
        <taxon>Bacilli</taxon>
        <taxon>Lactobacillales</taxon>
        <taxon>Lactobacillaceae</taxon>
        <taxon>Limosilactobacillus</taxon>
    </lineage>
</organism>
<dbReference type="Gene3D" id="3.40.50.150">
    <property type="entry name" value="Vaccinia Virus protein VP39"/>
    <property type="match status" value="1"/>
</dbReference>
<keyword evidence="2" id="KW-1185">Reference proteome</keyword>
<dbReference type="RefSeq" id="WP_054653075.1">
    <property type="nucleotide sequence ID" value="NZ_AZGC01000049.1"/>
</dbReference>
<dbReference type="STRING" id="417373.GCA_001570685_00766"/>
<name>A0A0R1UI62_9LACO</name>
<dbReference type="InterPro" id="IPR006901">
    <property type="entry name" value="TrmK"/>
</dbReference>
<dbReference type="OrthoDB" id="5881184at2"/>
<evidence type="ECO:0000313" key="1">
    <source>
        <dbReference type="EMBL" id="KRL92974.1"/>
    </source>
</evidence>
<dbReference type="Pfam" id="PF04816">
    <property type="entry name" value="TrmK"/>
    <property type="match status" value="1"/>
</dbReference>
<dbReference type="GO" id="GO:0160105">
    <property type="term" value="F:tRNA (adenine(22)-N1)-methyltransferase activity"/>
    <property type="evidence" value="ECO:0007669"/>
    <property type="project" value="InterPro"/>
</dbReference>
<dbReference type="PATRIC" id="fig|1423742.4.peg.84"/>
<keyword evidence="1" id="KW-0489">Methyltransferase</keyword>
<dbReference type="AlphaFoldDB" id="A0A0R1UI62"/>
<proteinExistence type="predicted"/>
<dbReference type="GO" id="GO:0032259">
    <property type="term" value="P:methylation"/>
    <property type="evidence" value="ECO:0007669"/>
    <property type="project" value="UniProtKB-KW"/>
</dbReference>
<dbReference type="PANTHER" id="PTHR38451">
    <property type="entry name" value="TRNA (ADENINE(22)-N(1))-METHYLTRANSFERASE"/>
    <property type="match status" value="1"/>
</dbReference>
<dbReference type="SUPFAM" id="SSF53335">
    <property type="entry name" value="S-adenosyl-L-methionine-dependent methyltransferases"/>
    <property type="match status" value="1"/>
</dbReference>
<keyword evidence="1" id="KW-0808">Transferase</keyword>
<reference evidence="1 2" key="1">
    <citation type="journal article" date="2015" name="Genome Announc.">
        <title>Expanding the biotechnology potential of lactobacilli through comparative genomics of 213 strains and associated genera.</title>
        <authorList>
            <person name="Sun Z."/>
            <person name="Harris H.M."/>
            <person name="McCann A."/>
            <person name="Guo C."/>
            <person name="Argimon S."/>
            <person name="Zhang W."/>
            <person name="Yang X."/>
            <person name="Jeffery I.B."/>
            <person name="Cooney J.C."/>
            <person name="Kagawa T.F."/>
            <person name="Liu W."/>
            <person name="Song Y."/>
            <person name="Salvetti E."/>
            <person name="Wrobel A."/>
            <person name="Rasinkangas P."/>
            <person name="Parkhill J."/>
            <person name="Rea M.C."/>
            <person name="O'Sullivan O."/>
            <person name="Ritari J."/>
            <person name="Douillard F.P."/>
            <person name="Paul Ross R."/>
            <person name="Yang R."/>
            <person name="Briner A.E."/>
            <person name="Felis G.E."/>
            <person name="de Vos W.M."/>
            <person name="Barrangou R."/>
            <person name="Klaenhammer T.R."/>
            <person name="Caufield P.W."/>
            <person name="Cui Y."/>
            <person name="Zhang H."/>
            <person name="O'Toole P.W."/>
        </authorList>
    </citation>
    <scope>NUCLEOTIDE SEQUENCE [LARGE SCALE GENOMIC DNA]</scope>
    <source>
        <strain evidence="1 2">DSM 18793</strain>
    </source>
</reference>
<dbReference type="PIRSF" id="PIRSF018637">
    <property type="entry name" value="TrmK"/>
    <property type="match status" value="1"/>
</dbReference>
<evidence type="ECO:0000313" key="2">
    <source>
        <dbReference type="Proteomes" id="UP000051084"/>
    </source>
</evidence>